<dbReference type="AlphaFoldDB" id="A0A4V2GCW2"/>
<dbReference type="InterPro" id="IPR021527">
    <property type="entry name" value="DUF2795"/>
</dbReference>
<comment type="caution">
    <text evidence="1">The sequence shown here is derived from an EMBL/GenBank/DDBJ whole genome shotgun (WGS) entry which is preliminary data.</text>
</comment>
<dbReference type="Proteomes" id="UP000294114">
    <property type="component" value="Unassembled WGS sequence"/>
</dbReference>
<dbReference type="RefSeq" id="WP_165439904.1">
    <property type="nucleotide sequence ID" value="NZ_SHLD01000001.1"/>
</dbReference>
<keyword evidence="2" id="KW-1185">Reference proteome</keyword>
<proteinExistence type="predicted"/>
<protein>
    <submittedName>
        <fullName evidence="1">Uncharacterized protein DUF2795</fullName>
    </submittedName>
</protein>
<dbReference type="EMBL" id="SHLD01000001">
    <property type="protein sequence ID" value="RZU73606.1"/>
    <property type="molecule type" value="Genomic_DNA"/>
</dbReference>
<evidence type="ECO:0000313" key="1">
    <source>
        <dbReference type="EMBL" id="RZU73606.1"/>
    </source>
</evidence>
<evidence type="ECO:0000313" key="2">
    <source>
        <dbReference type="Proteomes" id="UP000294114"/>
    </source>
</evidence>
<dbReference type="Pfam" id="PF11387">
    <property type="entry name" value="DUF2795"/>
    <property type="match status" value="1"/>
</dbReference>
<gene>
    <name evidence="1" type="ORF">EV384_2020</name>
</gene>
<organism evidence="1 2">
    <name type="scientific">Micromonospora kangleipakensis</name>
    <dbReference type="NCBI Taxonomy" id="1077942"/>
    <lineage>
        <taxon>Bacteria</taxon>
        <taxon>Bacillati</taxon>
        <taxon>Actinomycetota</taxon>
        <taxon>Actinomycetes</taxon>
        <taxon>Micromonosporales</taxon>
        <taxon>Micromonosporaceae</taxon>
        <taxon>Micromonospora</taxon>
    </lineage>
</organism>
<sequence length="69" mass="7440">MPSVTRTELAGHIATAFDAGRASRAELLAAAASSHARPQVIAVLQRLPDQQYVSIRDLWHHLADVPIDG</sequence>
<name>A0A4V2GCW2_9ACTN</name>
<accession>A0A4V2GCW2</accession>
<reference evidence="1 2" key="1">
    <citation type="submission" date="2019-02" db="EMBL/GenBank/DDBJ databases">
        <title>Sequencing the genomes of 1000 actinobacteria strains.</title>
        <authorList>
            <person name="Klenk H.-P."/>
        </authorList>
    </citation>
    <scope>NUCLEOTIDE SEQUENCE [LARGE SCALE GENOMIC DNA]</scope>
    <source>
        <strain evidence="1 2">DSM 45612</strain>
    </source>
</reference>